<dbReference type="STRING" id="101127.A0A1X2GIV7"/>
<gene>
    <name evidence="2" type="ORF">DM01DRAFT_1367112</name>
</gene>
<dbReference type="PROSITE" id="PS50211">
    <property type="entry name" value="DENN"/>
    <property type="match status" value="1"/>
</dbReference>
<accession>A0A1X2GIV7</accession>
<dbReference type="EMBL" id="MCGT01000013">
    <property type="protein sequence ID" value="ORX54605.1"/>
    <property type="molecule type" value="Genomic_DNA"/>
</dbReference>
<keyword evidence="3" id="KW-1185">Reference proteome</keyword>
<protein>
    <submittedName>
        <fullName evidence="2">Spindle pole body interacting protein</fullName>
    </submittedName>
</protein>
<dbReference type="GO" id="GO:0005886">
    <property type="term" value="C:plasma membrane"/>
    <property type="evidence" value="ECO:0007669"/>
    <property type="project" value="TreeGrafter"/>
</dbReference>
<name>A0A1X2GIV7_9FUNG</name>
<dbReference type="OrthoDB" id="66409at2759"/>
<feature type="domain" description="UDENN" evidence="1">
    <location>
        <begin position="8"/>
        <end position="519"/>
    </location>
</feature>
<dbReference type="GO" id="GO:0051666">
    <property type="term" value="P:actin cortical patch localization"/>
    <property type="evidence" value="ECO:0007669"/>
    <property type="project" value="TreeGrafter"/>
</dbReference>
<organism evidence="2 3">
    <name type="scientific">Hesseltinella vesiculosa</name>
    <dbReference type="NCBI Taxonomy" id="101127"/>
    <lineage>
        <taxon>Eukaryota</taxon>
        <taxon>Fungi</taxon>
        <taxon>Fungi incertae sedis</taxon>
        <taxon>Mucoromycota</taxon>
        <taxon>Mucoromycotina</taxon>
        <taxon>Mucoromycetes</taxon>
        <taxon>Mucorales</taxon>
        <taxon>Cunninghamellaceae</taxon>
        <taxon>Hesseltinella</taxon>
    </lineage>
</organism>
<dbReference type="InterPro" id="IPR037516">
    <property type="entry name" value="Tripartite_DENN"/>
</dbReference>
<dbReference type="Pfam" id="PF08616">
    <property type="entry name" value="SPA"/>
    <property type="match status" value="1"/>
</dbReference>
<dbReference type="InterPro" id="IPR012860">
    <property type="entry name" value="Afi1_N"/>
</dbReference>
<reference evidence="2 3" key="1">
    <citation type="submission" date="2016-07" db="EMBL/GenBank/DDBJ databases">
        <title>Pervasive Adenine N6-methylation of Active Genes in Fungi.</title>
        <authorList>
            <consortium name="DOE Joint Genome Institute"/>
            <person name="Mondo S.J."/>
            <person name="Dannebaum R.O."/>
            <person name="Kuo R.C."/>
            <person name="Labutti K."/>
            <person name="Haridas S."/>
            <person name="Kuo A."/>
            <person name="Salamov A."/>
            <person name="Ahrendt S.R."/>
            <person name="Lipzen A."/>
            <person name="Sullivan W."/>
            <person name="Andreopoulos W.B."/>
            <person name="Clum A."/>
            <person name="Lindquist E."/>
            <person name="Daum C."/>
            <person name="Ramamoorthy G.K."/>
            <person name="Gryganskyi A."/>
            <person name="Culley D."/>
            <person name="Magnuson J.K."/>
            <person name="James T.Y."/>
            <person name="O'Malley M.A."/>
            <person name="Stajich J.E."/>
            <person name="Spatafora J.W."/>
            <person name="Visel A."/>
            <person name="Grigoriev I.V."/>
        </authorList>
    </citation>
    <scope>NUCLEOTIDE SEQUENCE [LARGE SCALE GENOMIC DNA]</scope>
    <source>
        <strain evidence="2 3">NRRL 3301</strain>
    </source>
</reference>
<dbReference type="Pfam" id="PF07792">
    <property type="entry name" value="Afi1"/>
    <property type="match status" value="1"/>
</dbReference>
<dbReference type="AlphaFoldDB" id="A0A1X2GIV7"/>
<evidence type="ECO:0000313" key="3">
    <source>
        <dbReference type="Proteomes" id="UP000242146"/>
    </source>
</evidence>
<comment type="caution">
    <text evidence="2">The sequence shown here is derived from an EMBL/GenBank/DDBJ whole genome shotgun (WGS) entry which is preliminary data.</text>
</comment>
<evidence type="ECO:0000259" key="1">
    <source>
        <dbReference type="PROSITE" id="PS50211"/>
    </source>
</evidence>
<proteinExistence type="predicted"/>
<dbReference type="PANTHER" id="PTHR28245">
    <property type="entry name" value="ARF3-INTERACTING PROTEIN 1"/>
    <property type="match status" value="1"/>
</dbReference>
<sequence length="669" mass="75747">MDTLEHVQYILLAEFDIDKGASLTYQYPKETGTDEHVLSELMLPDGAHLRSEDWTIFCLNQMIPDMNNQEQVERSDQDKPLLYVLNLVRTIHDASARRGAHVKAMAICTQHRFLHIYKPALLLAMEKYFQNPSKDVLVSLFEAVNTMDLSKMPVLSWHERQVLRATDDKSMFEEMFQIEPESPADDTAPEQTFDQKNFLRRGTVIDLTSGQQKLLTSLGGKDRHFYETKIMYDGIKLPIRVPLTMNNEEVGDFSLIKLISTFSPQHQSGSPNPHHPHLDSPGPLTHPIMILLNGLLTQKRIVFLGYGHPSGEVANYVLAACALGSGCGTVLRGFTERAFPYTNLTTVDDLLKCPGFIAGVTNPTYEEHTAWWDILCNIDTGKITVSKDIQVNSTGNRKTSLAYFEDGFAARSISRATGSGTGSTTRSEDKSIKDYDTEFMSEVLGAIQSHYGETAIRAKFQDYVYRFVRLASLYEENVYQETKLAWRHDNETDPSGLLGTGYVFADEASKQRELVANAGRFEGWRQSLSYKYFQKDFAQRQLQSSLQYLDVFRQVSKLKLLRNLPEKEVLVIYEALLNNVVTERQIIEFLSYLPQHHGGLSPLAVGLFHSSNIVRQYTVELFQRLNRNPVSAGSPILPACCSLTNTHTLFLIDWSSFCPRLVKIPQNDV</sequence>
<dbReference type="Proteomes" id="UP000242146">
    <property type="component" value="Unassembled WGS sequence"/>
</dbReference>
<evidence type="ECO:0000313" key="2">
    <source>
        <dbReference type="EMBL" id="ORX54605.1"/>
    </source>
</evidence>
<dbReference type="InterPro" id="IPR052809">
    <property type="entry name" value="Actin_polarity_regulatory"/>
</dbReference>
<dbReference type="PANTHER" id="PTHR28245:SF1">
    <property type="entry name" value="ARF3-INTERACTING PROTEIN 1"/>
    <property type="match status" value="1"/>
</dbReference>